<sequence length="418" mass="44317">MAQHDVIVIGGGLAGLAAARTLLAAGVTPLVLEAADEVGGRVATDEVDGFLLDRGFQVLLDSYPEARRQLDLAALQLGRFAPGAMIRREGGFGRVADPWRDPVAGLRSLVSGAFTPFDALRMLRLRSDAILALEGEPALRGDETAARGLHHRGFSDRAIERFFRPFFGGVFLDSQLGAPVHWFDFLFGMFATGHATLPTGGMRAIPRQLAAGLPPEALRTQARVRSLKGTRVELTSGETHDAEAVILATDARNAPVLLPGSRTPQWASCVTLYYAAPESPTRAPLLVLNGMGRREPVNHVCVPSDVSASYAPPGQALVSATVVGSGHADDGVLDRDARAQLSGWFGAPRVNAWRLLRVVRVPFALPRSVPAPDHVAGAVRLGPTLYGCGDYLETPSINGALRSGRRAAEALLADRGAG</sequence>
<reference evidence="3" key="1">
    <citation type="submission" date="2023-07" db="EMBL/GenBank/DDBJ databases">
        <authorList>
            <person name="Haufschild T."/>
            <person name="Kallscheuer N."/>
            <person name="Hammer J."/>
            <person name="Kohn T."/>
            <person name="Kabuu M."/>
            <person name="Jogler M."/>
            <person name="Wohfarth N."/>
            <person name="Heuer A."/>
            <person name="Rohde M."/>
            <person name="van Teeseling M.C.F."/>
            <person name="Jogler C."/>
        </authorList>
    </citation>
    <scope>NUCLEOTIDE SEQUENCE</scope>
    <source>
        <strain evidence="2">Strain 138</strain>
        <strain evidence="3">Strain 318</strain>
    </source>
</reference>
<evidence type="ECO:0000313" key="2">
    <source>
        <dbReference type="EMBL" id="WKW11602.1"/>
    </source>
</evidence>
<accession>A0AA49JYQ6</accession>
<dbReference type="Pfam" id="PF01593">
    <property type="entry name" value="Amino_oxidase"/>
    <property type="match status" value="1"/>
</dbReference>
<dbReference type="InterPro" id="IPR002937">
    <property type="entry name" value="Amino_oxidase"/>
</dbReference>
<keyword evidence="4" id="KW-1185">Reference proteome</keyword>
<evidence type="ECO:0000313" key="3">
    <source>
        <dbReference type="EMBL" id="WKW14512.1"/>
    </source>
</evidence>
<proteinExistence type="predicted"/>
<name>A0AA49JYQ6_9BACT</name>
<dbReference type="AlphaFoldDB" id="A0AA49JYQ6"/>
<dbReference type="Proteomes" id="UP001229955">
    <property type="component" value="Chromosome"/>
</dbReference>
<protein>
    <submittedName>
        <fullName evidence="3">NAD(P)/FAD-dependent oxidoreductase</fullName>
    </submittedName>
</protein>
<feature type="domain" description="Amine oxidase" evidence="1">
    <location>
        <begin position="13"/>
        <end position="412"/>
    </location>
</feature>
<dbReference type="KEGG" id="pspc:Strain318_000857"/>
<dbReference type="SUPFAM" id="SSF51905">
    <property type="entry name" value="FAD/NAD(P)-binding domain"/>
    <property type="match status" value="1"/>
</dbReference>
<dbReference type="InterPro" id="IPR036188">
    <property type="entry name" value="FAD/NAD-bd_sf"/>
</dbReference>
<evidence type="ECO:0000313" key="4">
    <source>
        <dbReference type="Proteomes" id="UP001229955"/>
    </source>
</evidence>
<dbReference type="EMBL" id="CP130612">
    <property type="protein sequence ID" value="WKW11602.1"/>
    <property type="molecule type" value="Genomic_DNA"/>
</dbReference>
<dbReference type="EMBL" id="CP130613">
    <property type="protein sequence ID" value="WKW14512.1"/>
    <property type="molecule type" value="Genomic_DNA"/>
</dbReference>
<evidence type="ECO:0000259" key="1">
    <source>
        <dbReference type="Pfam" id="PF01593"/>
    </source>
</evidence>
<organism evidence="3 4">
    <name type="scientific">Pseudogemmatithrix spongiicola</name>
    <dbReference type="NCBI Taxonomy" id="3062599"/>
    <lineage>
        <taxon>Bacteria</taxon>
        <taxon>Pseudomonadati</taxon>
        <taxon>Gemmatimonadota</taxon>
        <taxon>Gemmatimonadia</taxon>
        <taxon>Gemmatimonadales</taxon>
        <taxon>Gemmatimonadaceae</taxon>
        <taxon>Pseudogemmatithrix</taxon>
    </lineage>
</organism>
<dbReference type="RefSeq" id="WP_367887300.1">
    <property type="nucleotide sequence ID" value="NZ_CP130612.1"/>
</dbReference>
<gene>
    <name evidence="2" type="ORF">Strain138_000857</name>
    <name evidence="3" type="ORF">Strain318_000857</name>
</gene>
<dbReference type="PANTHER" id="PTHR42841">
    <property type="entry name" value="AMINE OXIDASE"/>
    <property type="match status" value="1"/>
</dbReference>
<dbReference type="GO" id="GO:0016491">
    <property type="term" value="F:oxidoreductase activity"/>
    <property type="evidence" value="ECO:0007669"/>
    <property type="project" value="InterPro"/>
</dbReference>
<dbReference type="Gene3D" id="3.50.50.60">
    <property type="entry name" value="FAD/NAD(P)-binding domain"/>
    <property type="match status" value="1"/>
</dbReference>
<accession>A0AA49JT98</accession>